<dbReference type="InterPro" id="IPR000210">
    <property type="entry name" value="BTB/POZ_dom"/>
</dbReference>
<dbReference type="AlphaFoldDB" id="A0A0D1Y6M9"/>
<dbReference type="GeneID" id="27338553"/>
<dbReference type="SUPFAM" id="SSF54695">
    <property type="entry name" value="POZ domain"/>
    <property type="match status" value="1"/>
</dbReference>
<accession>A0A0D1Y6M9</accession>
<dbReference type="Proteomes" id="UP000053328">
    <property type="component" value="Unassembled WGS sequence"/>
</dbReference>
<proteinExistence type="predicted"/>
<dbReference type="HOGENOM" id="CLU_391817_0_0_1"/>
<dbReference type="RefSeq" id="XP_016230722.1">
    <property type="nucleotide sequence ID" value="XM_016385778.1"/>
</dbReference>
<dbReference type="SMART" id="SM00225">
    <property type="entry name" value="BTB"/>
    <property type="match status" value="2"/>
</dbReference>
<evidence type="ECO:0000313" key="4">
    <source>
        <dbReference type="Proteomes" id="UP000053328"/>
    </source>
</evidence>
<sequence>MAPQLMWERVITVDPDCDLVLRIGSQLRGNVGSEATGKQPATKASSGAAIQKKESSSNAASVGEKATKLVSKEVPKDTNLGQPGVLIRVASKTLVHYSPVFKAMLTGPFREGQLILRKDNPPILDLPEDEPNAMELLLRILHQGKTVTGDHYEERDGKDICGMARASDKYCCSAPAKLWFRNYLLYHHCKGAVLDFDECGRKILDEIEQDLDFGELAWRISASYLLKDPGSFYHLTKKAIKTIIWNAFPIPHANPRRPRFEAVLRRDFWPGLSGSDIQDIHDSLQDAFNSTVHELINLCLSFMDVILRRNGCTSHGDVRVRIDTEEFSTDIRPLCDGQTIMIAELTSELIACGLWPIPAQGPDALWSIFFRITTQRTTGSASQAAHHHSELDDPVGVETIAEDGDVVLKVGFDNETKLLRVSKESLMQRSDYFKALLSPRWGRSTTVFTESNPLVVEEENDFVFDLFMHIVHDKTLKDPGKVEAMSLTDLRNLALTVDRFMHRGEIPPYIGLNLAKYLEPDDEQTGTFSNSLLDCMIIARLLKQDGEFVRASKLLTWHVSPNTLPVQISDDLRRFLKPDFVKMFLGERRKVKRALLPALCEAWDSEEWKEWVLGQRRDFGQAMVILKMHTLQWIGEVQKKSVFWKYDAQKALVCSMEDLLEDWKAHMEYWFKYHSSHDETEMNDWATRLSERLPSTCTNCMLVH</sequence>
<reference evidence="3 4" key="1">
    <citation type="submission" date="2015-01" db="EMBL/GenBank/DDBJ databases">
        <title>The Genome Sequence of Exophiala spinifera CBS89968.</title>
        <authorList>
            <consortium name="The Broad Institute Genomics Platform"/>
            <person name="Cuomo C."/>
            <person name="de Hoog S."/>
            <person name="Gorbushina A."/>
            <person name="Stielow B."/>
            <person name="Teixiera M."/>
            <person name="Abouelleil A."/>
            <person name="Chapman S.B."/>
            <person name="Priest M."/>
            <person name="Young S.K."/>
            <person name="Wortman J."/>
            <person name="Nusbaum C."/>
            <person name="Birren B."/>
        </authorList>
    </citation>
    <scope>NUCLEOTIDE SEQUENCE [LARGE SCALE GENOMIC DNA]</scope>
    <source>
        <strain evidence="3 4">CBS 89968</strain>
    </source>
</reference>
<dbReference type="CDD" id="cd18186">
    <property type="entry name" value="BTB_POZ_ZBTB_KLHL-like"/>
    <property type="match status" value="1"/>
</dbReference>
<gene>
    <name evidence="3" type="ORF">PV08_11470</name>
</gene>
<dbReference type="Gene3D" id="3.30.710.10">
    <property type="entry name" value="Potassium Channel Kv1.1, Chain A"/>
    <property type="match status" value="1"/>
</dbReference>
<evidence type="ECO:0000313" key="3">
    <source>
        <dbReference type="EMBL" id="KIW10506.1"/>
    </source>
</evidence>
<evidence type="ECO:0000259" key="2">
    <source>
        <dbReference type="PROSITE" id="PS50097"/>
    </source>
</evidence>
<protein>
    <recommendedName>
        <fullName evidence="2">BTB domain-containing protein</fullName>
    </recommendedName>
</protein>
<dbReference type="OrthoDB" id="5275938at2759"/>
<dbReference type="VEuPathDB" id="FungiDB:PV08_11470"/>
<dbReference type="InterPro" id="IPR011333">
    <property type="entry name" value="SKP1/BTB/POZ_sf"/>
</dbReference>
<evidence type="ECO:0000256" key="1">
    <source>
        <dbReference type="SAM" id="MobiDB-lite"/>
    </source>
</evidence>
<dbReference type="EMBL" id="KN847500">
    <property type="protein sequence ID" value="KIW10506.1"/>
    <property type="molecule type" value="Genomic_DNA"/>
</dbReference>
<dbReference type="PROSITE" id="PS50097">
    <property type="entry name" value="BTB"/>
    <property type="match status" value="2"/>
</dbReference>
<dbReference type="STRING" id="91928.A0A0D1Y6M9"/>
<name>A0A0D1Y6M9_9EURO</name>
<keyword evidence="4" id="KW-1185">Reference proteome</keyword>
<feature type="domain" description="BTB" evidence="2">
    <location>
        <begin position="404"/>
        <end position="480"/>
    </location>
</feature>
<feature type="domain" description="BTB" evidence="2">
    <location>
        <begin position="76"/>
        <end position="150"/>
    </location>
</feature>
<feature type="region of interest" description="Disordered" evidence="1">
    <location>
        <begin position="30"/>
        <end position="66"/>
    </location>
</feature>
<organism evidence="3 4">
    <name type="scientific">Exophiala spinifera</name>
    <dbReference type="NCBI Taxonomy" id="91928"/>
    <lineage>
        <taxon>Eukaryota</taxon>
        <taxon>Fungi</taxon>
        <taxon>Dikarya</taxon>
        <taxon>Ascomycota</taxon>
        <taxon>Pezizomycotina</taxon>
        <taxon>Eurotiomycetes</taxon>
        <taxon>Chaetothyriomycetidae</taxon>
        <taxon>Chaetothyriales</taxon>
        <taxon>Herpotrichiellaceae</taxon>
        <taxon>Exophiala</taxon>
    </lineage>
</organism>